<dbReference type="Gene3D" id="3.30.1380.20">
    <property type="entry name" value="Trafficking protein particle complex subunit 3"/>
    <property type="match status" value="1"/>
</dbReference>
<dbReference type="EMBL" id="UOEU01000899">
    <property type="protein sequence ID" value="VAW42185.1"/>
    <property type="molecule type" value="Genomic_DNA"/>
</dbReference>
<dbReference type="SMART" id="SM00989">
    <property type="entry name" value="V4R"/>
    <property type="match status" value="1"/>
</dbReference>
<evidence type="ECO:0000259" key="1">
    <source>
        <dbReference type="SMART" id="SM00989"/>
    </source>
</evidence>
<protein>
    <recommendedName>
        <fullName evidence="1">4-vinyl reductase 4VR domain-containing protein</fullName>
    </recommendedName>
</protein>
<sequence length="210" mass="23043">MSGPANEDKFYPNRWVRIVLIATEEIVGSNGVKALLNLGGLSRYIDNYPPDNMKKEVPFTDVGQLQQAFWDMYGARGARAFAVRAGRKTFNDGLDSFGSVATAARAVMKIGSLERRIGLGLQFFAKFFNQVSDQEVALTDDDKSWYWSILICPMCSGRSTDAPVCHLAVGVLQGALDNFVGSDKRFNVSPTHCIGQGDEKGIVVIDKEPL</sequence>
<organism evidence="2">
    <name type="scientific">hydrothermal vent metagenome</name>
    <dbReference type="NCBI Taxonomy" id="652676"/>
    <lineage>
        <taxon>unclassified sequences</taxon>
        <taxon>metagenomes</taxon>
        <taxon>ecological metagenomes</taxon>
    </lineage>
</organism>
<dbReference type="SUPFAM" id="SSF111126">
    <property type="entry name" value="Ligand-binding domain in the NO signalling and Golgi transport"/>
    <property type="match status" value="1"/>
</dbReference>
<proteinExistence type="predicted"/>
<gene>
    <name evidence="2" type="ORF">MNBD_CHLOROFLEXI01-977</name>
</gene>
<dbReference type="InterPro" id="IPR004096">
    <property type="entry name" value="V4R"/>
</dbReference>
<reference evidence="2" key="1">
    <citation type="submission" date="2018-06" db="EMBL/GenBank/DDBJ databases">
        <authorList>
            <person name="Zhirakovskaya E."/>
        </authorList>
    </citation>
    <scope>NUCLEOTIDE SEQUENCE</scope>
</reference>
<evidence type="ECO:0000313" key="2">
    <source>
        <dbReference type="EMBL" id="VAW42185.1"/>
    </source>
</evidence>
<accession>A0A3B0VF61</accession>
<dbReference type="InterPro" id="IPR024096">
    <property type="entry name" value="NO_sig/Golgi_transp_ligand-bd"/>
</dbReference>
<dbReference type="AlphaFoldDB" id="A0A3B0VF61"/>
<name>A0A3B0VF61_9ZZZZ</name>
<feature type="domain" description="4-vinyl reductase 4VR" evidence="1">
    <location>
        <begin position="146"/>
        <end position="207"/>
    </location>
</feature>